<gene>
    <name evidence="2" type="ORF">GKR67_20335</name>
</gene>
<sequence length="78" mass="9031">MNERKPNNLSLGKFIQKERLARQMTTTEIAQAISVSERVYSHYEEGSVSIYIEHLVALSSILKIDLQLFFEAYLNPEK</sequence>
<dbReference type="SMART" id="SM00530">
    <property type="entry name" value="HTH_XRE"/>
    <property type="match status" value="1"/>
</dbReference>
<proteinExistence type="predicted"/>
<evidence type="ECO:0000313" key="2">
    <source>
        <dbReference type="EMBL" id="MTC36914.1"/>
    </source>
</evidence>
<dbReference type="CDD" id="cd00093">
    <property type="entry name" value="HTH_XRE"/>
    <property type="match status" value="1"/>
</dbReference>
<dbReference type="Pfam" id="PF01381">
    <property type="entry name" value="HTH_3"/>
    <property type="match status" value="1"/>
</dbReference>
<dbReference type="InterPro" id="IPR010982">
    <property type="entry name" value="Lambda_DNA-bd_dom_sf"/>
</dbReference>
<dbReference type="GO" id="GO:0003677">
    <property type="term" value="F:DNA binding"/>
    <property type="evidence" value="ECO:0007669"/>
    <property type="project" value="InterPro"/>
</dbReference>
<evidence type="ECO:0000313" key="3">
    <source>
        <dbReference type="Proteomes" id="UP000449944"/>
    </source>
</evidence>
<dbReference type="Gene3D" id="1.10.260.40">
    <property type="entry name" value="lambda repressor-like DNA-binding domains"/>
    <property type="match status" value="1"/>
</dbReference>
<dbReference type="EMBL" id="WLUB01000059">
    <property type="protein sequence ID" value="MTC36914.1"/>
    <property type="molecule type" value="Genomic_DNA"/>
</dbReference>
<dbReference type="RefSeq" id="WP_006661912.1">
    <property type="nucleotide sequence ID" value="NZ_CABKTF010000031.1"/>
</dbReference>
<feature type="domain" description="HTH cro/C1-type" evidence="1">
    <location>
        <begin position="15"/>
        <end position="69"/>
    </location>
</feature>
<accession>A0AAW9VK30</accession>
<reference evidence="2 3" key="1">
    <citation type="submission" date="2019-10" db="EMBL/GenBank/DDBJ databases">
        <title>Comparative genomic analysis of Providencia.</title>
        <authorList>
            <person name="Yuan C."/>
            <person name="Wei Y."/>
            <person name="Yin Z."/>
        </authorList>
    </citation>
    <scope>NUCLEOTIDE SEQUENCE [LARGE SCALE GENOMIC DNA]</scope>
    <source>
        <strain evidence="3">wls1934</strain>
    </source>
</reference>
<dbReference type="Proteomes" id="UP000449944">
    <property type="component" value="Unassembled WGS sequence"/>
</dbReference>
<dbReference type="InterPro" id="IPR001387">
    <property type="entry name" value="Cro/C1-type_HTH"/>
</dbReference>
<dbReference type="PROSITE" id="PS50943">
    <property type="entry name" value="HTH_CROC1"/>
    <property type="match status" value="1"/>
</dbReference>
<dbReference type="AlphaFoldDB" id="A0AAW9VK30"/>
<dbReference type="SUPFAM" id="SSF47413">
    <property type="entry name" value="lambda repressor-like DNA-binding domains"/>
    <property type="match status" value="1"/>
</dbReference>
<evidence type="ECO:0000259" key="1">
    <source>
        <dbReference type="PROSITE" id="PS50943"/>
    </source>
</evidence>
<organism evidence="2 3">
    <name type="scientific">Providencia alcalifaciens</name>
    <dbReference type="NCBI Taxonomy" id="126385"/>
    <lineage>
        <taxon>Bacteria</taxon>
        <taxon>Pseudomonadati</taxon>
        <taxon>Pseudomonadota</taxon>
        <taxon>Gammaproteobacteria</taxon>
        <taxon>Enterobacterales</taxon>
        <taxon>Morganellaceae</taxon>
        <taxon>Providencia</taxon>
    </lineage>
</organism>
<protein>
    <submittedName>
        <fullName evidence="2">Helix-turn-helix domain-containing protein</fullName>
    </submittedName>
</protein>
<name>A0AAW9VK30_9GAMM</name>
<comment type="caution">
    <text evidence="2">The sequence shown here is derived from an EMBL/GenBank/DDBJ whole genome shotgun (WGS) entry which is preliminary data.</text>
</comment>